<reference evidence="1 2" key="1">
    <citation type="submission" date="2020-09" db="EMBL/GenBank/DDBJ databases">
        <title>Roseomonas.</title>
        <authorList>
            <person name="Zhu W."/>
        </authorList>
    </citation>
    <scope>NUCLEOTIDE SEQUENCE [LARGE SCALE GENOMIC DNA]</scope>
    <source>
        <strain evidence="1 2">573</strain>
    </source>
</reference>
<evidence type="ECO:0000313" key="2">
    <source>
        <dbReference type="Proteomes" id="UP001518989"/>
    </source>
</evidence>
<feature type="non-terminal residue" evidence="1">
    <location>
        <position position="1"/>
    </location>
</feature>
<organism evidence="1 2">
    <name type="scientific">Roseomonas haemaphysalidis</name>
    <dbReference type="NCBI Taxonomy" id="2768162"/>
    <lineage>
        <taxon>Bacteria</taxon>
        <taxon>Pseudomonadati</taxon>
        <taxon>Pseudomonadota</taxon>
        <taxon>Alphaproteobacteria</taxon>
        <taxon>Acetobacterales</taxon>
        <taxon>Roseomonadaceae</taxon>
        <taxon>Roseomonas</taxon>
    </lineage>
</organism>
<accession>A0ABS3KTA3</accession>
<dbReference type="EMBL" id="JACTNG010000010">
    <property type="protein sequence ID" value="MBO1080698.1"/>
    <property type="molecule type" value="Genomic_DNA"/>
</dbReference>
<protein>
    <submittedName>
        <fullName evidence="1">Pyrimidine utilization protein A</fullName>
    </submittedName>
</protein>
<dbReference type="Proteomes" id="UP001518989">
    <property type="component" value="Unassembled WGS sequence"/>
</dbReference>
<proteinExistence type="predicted"/>
<keyword evidence="2" id="KW-1185">Reference proteome</keyword>
<gene>
    <name evidence="1" type="ORF">IAI61_16765</name>
</gene>
<sequence length="43" mass="4761">DEMEGIPGLKGVMLTFDDFVEGIDAFGTRVQPLMHSRRHVMAG</sequence>
<evidence type="ECO:0000313" key="1">
    <source>
        <dbReference type="EMBL" id="MBO1080698.1"/>
    </source>
</evidence>
<name>A0ABS3KTA3_9PROT</name>
<comment type="caution">
    <text evidence="1">The sequence shown here is derived from an EMBL/GenBank/DDBJ whole genome shotgun (WGS) entry which is preliminary data.</text>
</comment>